<evidence type="ECO:0000259" key="3">
    <source>
        <dbReference type="Pfam" id="PF01370"/>
    </source>
</evidence>
<keyword evidence="2" id="KW-0560">Oxidoreductase</keyword>
<dbReference type="EMBL" id="JBAMMX010000019">
    <property type="protein sequence ID" value="KAK6921748.1"/>
    <property type="molecule type" value="Genomic_DNA"/>
</dbReference>
<dbReference type="Pfam" id="PF01370">
    <property type="entry name" value="Epimerase"/>
    <property type="match status" value="1"/>
</dbReference>
<dbReference type="PANTHER" id="PTHR10366:SF503">
    <property type="entry name" value="TETRAKETIDE ALPHA-PYRONE REDUCTASE 2"/>
    <property type="match status" value="1"/>
</dbReference>
<evidence type="ECO:0000313" key="4">
    <source>
        <dbReference type="EMBL" id="KAK6921748.1"/>
    </source>
</evidence>
<protein>
    <submittedName>
        <fullName evidence="4">NAD-dependent epimerase/dehydratase</fullName>
    </submittedName>
</protein>
<dbReference type="GO" id="GO:0016616">
    <property type="term" value="F:oxidoreductase activity, acting on the CH-OH group of donors, NAD or NADP as acceptor"/>
    <property type="evidence" value="ECO:0007669"/>
    <property type="project" value="TreeGrafter"/>
</dbReference>
<dbReference type="InterPro" id="IPR050425">
    <property type="entry name" value="NAD(P)_dehydrat-like"/>
</dbReference>
<keyword evidence="5" id="KW-1185">Reference proteome</keyword>
<proteinExistence type="predicted"/>
<evidence type="ECO:0000313" key="5">
    <source>
        <dbReference type="Proteomes" id="UP001370490"/>
    </source>
</evidence>
<gene>
    <name evidence="4" type="ORF">RJ641_012255</name>
</gene>
<dbReference type="Gene3D" id="3.40.50.720">
    <property type="entry name" value="NAD(P)-binding Rossmann-like Domain"/>
    <property type="match status" value="1"/>
</dbReference>
<dbReference type="AlphaFoldDB" id="A0AAN8V5D1"/>
<keyword evidence="1" id="KW-0521">NADP</keyword>
<comment type="caution">
    <text evidence="4">The sequence shown here is derived from an EMBL/GenBank/DDBJ whole genome shotgun (WGS) entry which is preliminary data.</text>
</comment>
<dbReference type="SUPFAM" id="SSF51735">
    <property type="entry name" value="NAD(P)-binding Rossmann-fold domains"/>
    <property type="match status" value="1"/>
</dbReference>
<evidence type="ECO:0000256" key="2">
    <source>
        <dbReference type="ARBA" id="ARBA00023002"/>
    </source>
</evidence>
<name>A0AAN8V5D1_9MAGN</name>
<dbReference type="InterPro" id="IPR036291">
    <property type="entry name" value="NAD(P)-bd_dom_sf"/>
</dbReference>
<evidence type="ECO:0000256" key="1">
    <source>
        <dbReference type="ARBA" id="ARBA00022857"/>
    </source>
</evidence>
<dbReference type="Proteomes" id="UP001370490">
    <property type="component" value="Unassembled WGS sequence"/>
</dbReference>
<sequence length="149" mass="16426">MCGDPAQKQEALTGLSLPLPLLQCHDVQQTSPLTESHWSDLEYCKQHNWYAYAKTLAEKEAWRVGGENGIDLGVINPSFVIGPLLAPQPTSSLFLLLAIIKGLSGKYPNTTMRFVHMDDVVATHLLAMEESEVSGRHMLKLSSTPVTDH</sequence>
<dbReference type="PANTHER" id="PTHR10366">
    <property type="entry name" value="NAD DEPENDENT EPIMERASE/DEHYDRATASE"/>
    <property type="match status" value="1"/>
</dbReference>
<dbReference type="InterPro" id="IPR001509">
    <property type="entry name" value="Epimerase_deHydtase"/>
</dbReference>
<reference evidence="4 5" key="1">
    <citation type="submission" date="2023-12" db="EMBL/GenBank/DDBJ databases">
        <title>A high-quality genome assembly for Dillenia turbinata (Dilleniales).</title>
        <authorList>
            <person name="Chanderbali A."/>
        </authorList>
    </citation>
    <scope>NUCLEOTIDE SEQUENCE [LARGE SCALE GENOMIC DNA]</scope>
    <source>
        <strain evidence="4">LSX21</strain>
        <tissue evidence="4">Leaf</tissue>
    </source>
</reference>
<feature type="domain" description="NAD-dependent epimerase/dehydratase" evidence="3">
    <location>
        <begin position="40"/>
        <end position="135"/>
    </location>
</feature>
<accession>A0AAN8V5D1</accession>
<organism evidence="4 5">
    <name type="scientific">Dillenia turbinata</name>
    <dbReference type="NCBI Taxonomy" id="194707"/>
    <lineage>
        <taxon>Eukaryota</taxon>
        <taxon>Viridiplantae</taxon>
        <taxon>Streptophyta</taxon>
        <taxon>Embryophyta</taxon>
        <taxon>Tracheophyta</taxon>
        <taxon>Spermatophyta</taxon>
        <taxon>Magnoliopsida</taxon>
        <taxon>eudicotyledons</taxon>
        <taxon>Gunneridae</taxon>
        <taxon>Pentapetalae</taxon>
        <taxon>Dilleniales</taxon>
        <taxon>Dilleniaceae</taxon>
        <taxon>Dillenia</taxon>
    </lineage>
</organism>